<dbReference type="Pfam" id="PF00126">
    <property type="entry name" value="HTH_1"/>
    <property type="match status" value="1"/>
</dbReference>
<dbReference type="Gene3D" id="1.10.10.10">
    <property type="entry name" value="Winged helix-like DNA-binding domain superfamily/Winged helix DNA-binding domain"/>
    <property type="match status" value="1"/>
</dbReference>
<dbReference type="RefSeq" id="WP_012386361.1">
    <property type="nucleotide sequence ID" value="NC_010581.1"/>
</dbReference>
<dbReference type="STRING" id="395963.Bind_3456"/>
<organism evidence="6 7">
    <name type="scientific">Beijerinckia indica subsp. indica (strain ATCC 9039 / DSM 1715 / NCIMB 8712)</name>
    <dbReference type="NCBI Taxonomy" id="395963"/>
    <lineage>
        <taxon>Bacteria</taxon>
        <taxon>Pseudomonadati</taxon>
        <taxon>Pseudomonadota</taxon>
        <taxon>Alphaproteobacteria</taxon>
        <taxon>Hyphomicrobiales</taxon>
        <taxon>Beijerinckiaceae</taxon>
        <taxon>Beijerinckia</taxon>
    </lineage>
</organism>
<dbReference type="PRINTS" id="PR00039">
    <property type="entry name" value="HTHLYSR"/>
</dbReference>
<keyword evidence="2" id="KW-0805">Transcription regulation</keyword>
<evidence type="ECO:0000256" key="2">
    <source>
        <dbReference type="ARBA" id="ARBA00023015"/>
    </source>
</evidence>
<evidence type="ECO:0000256" key="4">
    <source>
        <dbReference type="ARBA" id="ARBA00023163"/>
    </source>
</evidence>
<proteinExistence type="inferred from homology"/>
<evidence type="ECO:0000256" key="3">
    <source>
        <dbReference type="ARBA" id="ARBA00023125"/>
    </source>
</evidence>
<evidence type="ECO:0000313" key="7">
    <source>
        <dbReference type="Proteomes" id="UP000001695"/>
    </source>
</evidence>
<dbReference type="KEGG" id="bid:Bind_3456"/>
<dbReference type="Proteomes" id="UP000001695">
    <property type="component" value="Chromosome"/>
</dbReference>
<evidence type="ECO:0000256" key="1">
    <source>
        <dbReference type="ARBA" id="ARBA00009437"/>
    </source>
</evidence>
<keyword evidence="3" id="KW-0238">DNA-binding</keyword>
<comment type="similarity">
    <text evidence="1">Belongs to the LysR transcriptional regulatory family.</text>
</comment>
<dbReference type="InterPro" id="IPR036390">
    <property type="entry name" value="WH_DNA-bd_sf"/>
</dbReference>
<evidence type="ECO:0000259" key="5">
    <source>
        <dbReference type="PROSITE" id="PS50931"/>
    </source>
</evidence>
<feature type="domain" description="HTH lysR-type" evidence="5">
    <location>
        <begin position="1"/>
        <end position="58"/>
    </location>
</feature>
<dbReference type="HOGENOM" id="CLU_039613_4_1_5"/>
<dbReference type="PANTHER" id="PTHR30126:SF2">
    <property type="entry name" value="HTH-TYPE TRANSCRIPTIONAL REGULATOR YJIE"/>
    <property type="match status" value="1"/>
</dbReference>
<dbReference type="SUPFAM" id="SSF46785">
    <property type="entry name" value="Winged helix' DNA-binding domain"/>
    <property type="match status" value="1"/>
</dbReference>
<dbReference type="InterPro" id="IPR036388">
    <property type="entry name" value="WH-like_DNA-bd_sf"/>
</dbReference>
<dbReference type="AlphaFoldDB" id="B2IES3"/>
<dbReference type="InterPro" id="IPR005119">
    <property type="entry name" value="LysR_subst-bd"/>
</dbReference>
<gene>
    <name evidence="6" type="ordered locus">Bind_3456</name>
</gene>
<name>B2IES3_BEII9</name>
<sequence>MDTGWIEDFLKLAEEGNFSRAAEARNLSQPAFSRRIKGLEEWVGTVLIDRDTHRIALTEAGVAFRAVAEEVLRRLALGRDEAREIGTTQANTLRFAATHALSTTFFPDWLRTFEDQEDVGTISLIADNMQACERLMLEGRVDLLLCHHHPAASHKLDQSGFRSMALGEDILIPVCVPDAQNRPRFPLPGSDREPLPFLEFDERSGMGRILAASEVITRSDASLRPVFRSHLASALLRMARDGKGVAWAPLSLCAPDLAAGRLVRAGGEQWSVPLEIRLFRPRARRSAVVEAFWNRLPAAAPLAET</sequence>
<dbReference type="Gene3D" id="3.40.190.10">
    <property type="entry name" value="Periplasmic binding protein-like II"/>
    <property type="match status" value="2"/>
</dbReference>
<dbReference type="GO" id="GO:0000976">
    <property type="term" value="F:transcription cis-regulatory region binding"/>
    <property type="evidence" value="ECO:0007669"/>
    <property type="project" value="TreeGrafter"/>
</dbReference>
<keyword evidence="7" id="KW-1185">Reference proteome</keyword>
<reference evidence="6 7" key="2">
    <citation type="journal article" date="2010" name="J. Bacteriol.">
        <title>Complete genome sequence of Beijerinckia indica subsp. indica.</title>
        <authorList>
            <person name="Tamas I."/>
            <person name="Dedysh S.N."/>
            <person name="Liesack W."/>
            <person name="Stott M.B."/>
            <person name="Alam M."/>
            <person name="Murrell J.C."/>
            <person name="Dunfield P.F."/>
        </authorList>
    </citation>
    <scope>NUCLEOTIDE SEQUENCE [LARGE SCALE GENOMIC DNA]</scope>
    <source>
        <strain evidence="7">ATCC 9039 / DSM 1715 / NCIMB 8712</strain>
    </source>
</reference>
<dbReference type="InterPro" id="IPR000847">
    <property type="entry name" value="LysR_HTH_N"/>
</dbReference>
<reference evidence="7" key="1">
    <citation type="submission" date="2008-03" db="EMBL/GenBank/DDBJ databases">
        <title>Complete sequence of chromosome of Beijerinckia indica subsp. indica ATCC 9039.</title>
        <authorList>
            <consortium name="US DOE Joint Genome Institute"/>
            <person name="Copeland A."/>
            <person name="Lucas S."/>
            <person name="Lapidus A."/>
            <person name="Glavina del Rio T."/>
            <person name="Dalin E."/>
            <person name="Tice H."/>
            <person name="Bruce D."/>
            <person name="Goodwin L."/>
            <person name="Pitluck S."/>
            <person name="LaButti K."/>
            <person name="Schmutz J."/>
            <person name="Larimer F."/>
            <person name="Land M."/>
            <person name="Hauser L."/>
            <person name="Kyrpides N."/>
            <person name="Mikhailova N."/>
            <person name="Dunfield P.F."/>
            <person name="Dedysh S.N."/>
            <person name="Liesack W."/>
            <person name="Saw J.H."/>
            <person name="Alam M."/>
            <person name="Chen Y."/>
            <person name="Murrell J.C."/>
            <person name="Richardson P."/>
        </authorList>
    </citation>
    <scope>NUCLEOTIDE SEQUENCE [LARGE SCALE GENOMIC DNA]</scope>
    <source>
        <strain evidence="7">ATCC 9039 / DSM 1715 / NCIMB 8712</strain>
    </source>
</reference>
<dbReference type="eggNOG" id="COG0583">
    <property type="taxonomic scope" value="Bacteria"/>
</dbReference>
<dbReference type="PANTHER" id="PTHR30126">
    <property type="entry name" value="HTH-TYPE TRANSCRIPTIONAL REGULATOR"/>
    <property type="match status" value="1"/>
</dbReference>
<dbReference type="EMBL" id="CP001016">
    <property type="protein sequence ID" value="ACB97013.1"/>
    <property type="molecule type" value="Genomic_DNA"/>
</dbReference>
<dbReference type="PROSITE" id="PS50931">
    <property type="entry name" value="HTH_LYSR"/>
    <property type="match status" value="1"/>
</dbReference>
<dbReference type="Pfam" id="PF03466">
    <property type="entry name" value="LysR_substrate"/>
    <property type="match status" value="1"/>
</dbReference>
<dbReference type="SUPFAM" id="SSF53850">
    <property type="entry name" value="Periplasmic binding protein-like II"/>
    <property type="match status" value="1"/>
</dbReference>
<dbReference type="GO" id="GO:0003700">
    <property type="term" value="F:DNA-binding transcription factor activity"/>
    <property type="evidence" value="ECO:0007669"/>
    <property type="project" value="InterPro"/>
</dbReference>
<accession>B2IES3</accession>
<dbReference type="CDD" id="cd05466">
    <property type="entry name" value="PBP2_LTTR_substrate"/>
    <property type="match status" value="1"/>
</dbReference>
<dbReference type="OrthoDB" id="528082at2"/>
<protein>
    <submittedName>
        <fullName evidence="6">Transcriptional regulator, LysR family</fullName>
    </submittedName>
</protein>
<keyword evidence="4" id="KW-0804">Transcription</keyword>
<evidence type="ECO:0000313" key="6">
    <source>
        <dbReference type="EMBL" id="ACB97013.1"/>
    </source>
</evidence>